<dbReference type="InterPro" id="IPR002150">
    <property type="entry name" value="Ribosomal_bL31"/>
</dbReference>
<evidence type="ECO:0000256" key="6">
    <source>
        <dbReference type="ARBA" id="ARBA00035687"/>
    </source>
</evidence>
<dbReference type="AlphaFoldDB" id="A0A1F5SYR8"/>
<comment type="similarity">
    <text evidence="1 7">Belongs to the bacterial ribosomal protein bL31 family. Type A subfamily.</text>
</comment>
<dbReference type="GO" id="GO:0003735">
    <property type="term" value="F:structural constituent of ribosome"/>
    <property type="evidence" value="ECO:0007669"/>
    <property type="project" value="InterPro"/>
</dbReference>
<accession>A0A1F5SYR8</accession>
<comment type="subunit">
    <text evidence="7">Part of the 50S ribosomal subunit.</text>
</comment>
<dbReference type="PANTHER" id="PTHR33280">
    <property type="entry name" value="50S RIBOSOMAL PROTEIN L31, CHLOROPLASTIC"/>
    <property type="match status" value="1"/>
</dbReference>
<dbReference type="Gene3D" id="4.10.830.30">
    <property type="entry name" value="Ribosomal protein L31"/>
    <property type="match status" value="1"/>
</dbReference>
<reference evidence="9 10" key="1">
    <citation type="journal article" date="2016" name="Nat. Commun.">
        <title>Thousands of microbial genomes shed light on interconnected biogeochemical processes in an aquifer system.</title>
        <authorList>
            <person name="Anantharaman K."/>
            <person name="Brown C.T."/>
            <person name="Hug L.A."/>
            <person name="Sharon I."/>
            <person name="Castelle C.J."/>
            <person name="Probst A.J."/>
            <person name="Thomas B.C."/>
            <person name="Singh A."/>
            <person name="Wilkins M.J."/>
            <person name="Karaoz U."/>
            <person name="Brodie E.L."/>
            <person name="Williams K.H."/>
            <person name="Hubbard S.S."/>
            <person name="Banfield J.F."/>
        </authorList>
    </citation>
    <scope>NUCLEOTIDE SEQUENCE [LARGE SCALE GENOMIC DNA]</scope>
</reference>
<dbReference type="GO" id="GO:0019843">
    <property type="term" value="F:rRNA binding"/>
    <property type="evidence" value="ECO:0007669"/>
    <property type="project" value="UniProtKB-KW"/>
</dbReference>
<dbReference type="InterPro" id="IPR027491">
    <property type="entry name" value="Ribosomal_bL31_A"/>
</dbReference>
<keyword evidence="7" id="KW-0479">Metal-binding</keyword>
<dbReference type="STRING" id="1798002.A2478_04895"/>
<keyword evidence="2 7" id="KW-0699">rRNA-binding</keyword>
<dbReference type="EMBL" id="MFGJ01000007">
    <property type="protein sequence ID" value="OGF31792.1"/>
    <property type="molecule type" value="Genomic_DNA"/>
</dbReference>
<keyword evidence="7" id="KW-0862">Zinc</keyword>
<comment type="caution">
    <text evidence="9">The sequence shown here is derived from an EMBL/GenBank/DDBJ whole genome shotgun (WGS) entry which is preliminary data.</text>
</comment>
<proteinExistence type="inferred from homology"/>
<dbReference type="GO" id="GO:0006412">
    <property type="term" value="P:translation"/>
    <property type="evidence" value="ECO:0007669"/>
    <property type="project" value="UniProtKB-UniRule"/>
</dbReference>
<organism evidence="9 10">
    <name type="scientific">Candidatus Falkowbacteria bacterium RIFOXYC2_FULL_36_12</name>
    <dbReference type="NCBI Taxonomy" id="1798002"/>
    <lineage>
        <taxon>Bacteria</taxon>
        <taxon>Candidatus Falkowiibacteriota</taxon>
    </lineage>
</organism>
<feature type="binding site" evidence="7">
    <location>
        <position position="19"/>
    </location>
    <ligand>
        <name>Zn(2+)</name>
        <dbReference type="ChEBI" id="CHEBI:29105"/>
    </ligand>
</feature>
<feature type="region of interest" description="Disordered" evidence="8">
    <location>
        <begin position="64"/>
        <end position="94"/>
    </location>
</feature>
<name>A0A1F5SYR8_9BACT</name>
<dbReference type="NCBIfam" id="NF000612">
    <property type="entry name" value="PRK00019.1"/>
    <property type="match status" value="1"/>
</dbReference>
<feature type="compositionally biased region" description="Basic and acidic residues" evidence="8">
    <location>
        <begin position="79"/>
        <end position="94"/>
    </location>
</feature>
<dbReference type="PANTHER" id="PTHR33280:SF6">
    <property type="entry name" value="LARGE RIBOSOMAL SUBUNIT PROTEIN BL31A"/>
    <property type="match status" value="1"/>
</dbReference>
<evidence type="ECO:0000256" key="8">
    <source>
        <dbReference type="SAM" id="MobiDB-lite"/>
    </source>
</evidence>
<evidence type="ECO:0000256" key="2">
    <source>
        <dbReference type="ARBA" id="ARBA00022730"/>
    </source>
</evidence>
<feature type="binding site" evidence="7">
    <location>
        <position position="37"/>
    </location>
    <ligand>
        <name>Zn(2+)</name>
        <dbReference type="ChEBI" id="CHEBI:29105"/>
    </ligand>
</feature>
<comment type="cofactor">
    <cofactor evidence="7">
        <name>Zn(2+)</name>
        <dbReference type="ChEBI" id="CHEBI:29105"/>
    </cofactor>
    <text evidence="7">Binds 1 zinc ion per subunit.</text>
</comment>
<dbReference type="HAMAP" id="MF_00501">
    <property type="entry name" value="Ribosomal_bL31_1"/>
    <property type="match status" value="1"/>
</dbReference>
<dbReference type="InterPro" id="IPR042105">
    <property type="entry name" value="Ribosomal_bL31_sf"/>
</dbReference>
<dbReference type="InterPro" id="IPR034704">
    <property type="entry name" value="Ribosomal_bL28/bL31-like_sf"/>
</dbReference>
<evidence type="ECO:0000256" key="7">
    <source>
        <dbReference type="HAMAP-Rule" id="MF_00501"/>
    </source>
</evidence>
<dbReference type="Pfam" id="PF01197">
    <property type="entry name" value="Ribosomal_L31"/>
    <property type="match status" value="1"/>
</dbReference>
<protein>
    <recommendedName>
        <fullName evidence="6 7">Large ribosomal subunit protein bL31</fullName>
    </recommendedName>
</protein>
<feature type="binding site" evidence="7">
    <location>
        <position position="17"/>
    </location>
    <ligand>
        <name>Zn(2+)</name>
        <dbReference type="ChEBI" id="CHEBI:29105"/>
    </ligand>
</feature>
<gene>
    <name evidence="7" type="primary">rpmE</name>
    <name evidence="9" type="ORF">A2478_04895</name>
</gene>
<evidence type="ECO:0000256" key="3">
    <source>
        <dbReference type="ARBA" id="ARBA00022884"/>
    </source>
</evidence>
<keyword evidence="3 7" id="KW-0694">RNA-binding</keyword>
<evidence type="ECO:0000313" key="9">
    <source>
        <dbReference type="EMBL" id="OGF31792.1"/>
    </source>
</evidence>
<dbReference type="SUPFAM" id="SSF143800">
    <property type="entry name" value="L28p-like"/>
    <property type="match status" value="1"/>
</dbReference>
<sequence>MKADIHPNYNPKAKVICACGNEFEVGSTIEEIKTDLCDLCHPFYTGELKLVDTAGRVDKFKERMEKHSTMSKTAKSKKEKAAVRAKSKEQKKGK</sequence>
<dbReference type="GO" id="GO:1990904">
    <property type="term" value="C:ribonucleoprotein complex"/>
    <property type="evidence" value="ECO:0007669"/>
    <property type="project" value="UniProtKB-KW"/>
</dbReference>
<keyword evidence="4 7" id="KW-0689">Ribosomal protein</keyword>
<evidence type="ECO:0000256" key="1">
    <source>
        <dbReference type="ARBA" id="ARBA00009296"/>
    </source>
</evidence>
<comment type="function">
    <text evidence="7">Binds the 23S rRNA.</text>
</comment>
<evidence type="ECO:0000256" key="4">
    <source>
        <dbReference type="ARBA" id="ARBA00022980"/>
    </source>
</evidence>
<evidence type="ECO:0000256" key="5">
    <source>
        <dbReference type="ARBA" id="ARBA00023274"/>
    </source>
</evidence>
<feature type="binding site" evidence="7">
    <location>
        <position position="40"/>
    </location>
    <ligand>
        <name>Zn(2+)</name>
        <dbReference type="ChEBI" id="CHEBI:29105"/>
    </ligand>
</feature>
<dbReference type="Proteomes" id="UP000179001">
    <property type="component" value="Unassembled WGS sequence"/>
</dbReference>
<dbReference type="PRINTS" id="PR01249">
    <property type="entry name" value="RIBOSOMALL31"/>
</dbReference>
<dbReference type="NCBIfam" id="TIGR00105">
    <property type="entry name" value="L31"/>
    <property type="match status" value="1"/>
</dbReference>
<keyword evidence="5 7" id="KW-0687">Ribonucleoprotein</keyword>
<dbReference type="GO" id="GO:0005840">
    <property type="term" value="C:ribosome"/>
    <property type="evidence" value="ECO:0007669"/>
    <property type="project" value="UniProtKB-KW"/>
</dbReference>
<evidence type="ECO:0000313" key="10">
    <source>
        <dbReference type="Proteomes" id="UP000179001"/>
    </source>
</evidence>
<dbReference type="GO" id="GO:0046872">
    <property type="term" value="F:metal ion binding"/>
    <property type="evidence" value="ECO:0007669"/>
    <property type="project" value="UniProtKB-KW"/>
</dbReference>